<evidence type="ECO:0000256" key="1">
    <source>
        <dbReference type="ARBA" id="ARBA00023172"/>
    </source>
</evidence>
<evidence type="ECO:0000313" key="2">
    <source>
        <dbReference type="EMBL" id="CAH3167408.1"/>
    </source>
</evidence>
<dbReference type="InterPro" id="IPR013762">
    <property type="entry name" value="Integrase-like_cat_sf"/>
</dbReference>
<dbReference type="SUPFAM" id="SSF56349">
    <property type="entry name" value="DNA breaking-rejoining enzymes"/>
    <property type="match status" value="1"/>
</dbReference>
<evidence type="ECO:0000313" key="3">
    <source>
        <dbReference type="Proteomes" id="UP001159405"/>
    </source>
</evidence>
<dbReference type="PANTHER" id="PTHR34605:SF3">
    <property type="entry name" value="P CELL-TYPE AGGLUTINATION PROTEIN MAP4-LIKE-RELATED"/>
    <property type="match status" value="1"/>
</dbReference>
<keyword evidence="1" id="KW-0233">DNA recombination</keyword>
<dbReference type="PANTHER" id="PTHR34605">
    <property type="entry name" value="PHAGE_INTEGRASE DOMAIN-CONTAINING PROTEIN"/>
    <property type="match status" value="1"/>
</dbReference>
<gene>
    <name evidence="2" type="ORF">PLOB_00008659</name>
</gene>
<feature type="non-terminal residue" evidence="2">
    <location>
        <position position="381"/>
    </location>
</feature>
<protein>
    <recommendedName>
        <fullName evidence="4">Tyr recombinase domain-containing protein</fullName>
    </recommendedName>
</protein>
<keyword evidence="3" id="KW-1185">Reference proteome</keyword>
<dbReference type="EMBL" id="CALNXK010000140">
    <property type="protein sequence ID" value="CAH3167408.1"/>
    <property type="molecule type" value="Genomic_DNA"/>
</dbReference>
<evidence type="ECO:0008006" key="4">
    <source>
        <dbReference type="Google" id="ProtNLM"/>
    </source>
</evidence>
<name>A0ABN8QNH2_9CNID</name>
<sequence length="381" mass="42809">MATQPIGSWLALPVSSFRFPSQLALLLVYSQDRCTFFIQSRPSWDVLFTFSEALLQELKFWLQHIDSFNGYSIRGVFCAESTIYTDASDFAFGGYLATLGGEPVRGMFSPADVDSSSTYRELKAVFYVLKSYAVSLKHQRVKVGVWKEARRLSDPELSIQVPHLLDLVLASNAPSTTSKYSYGWARWRRWTQSKQGIAGLASPTEHPTVIAAAEGARRKLSKPVQPKQPLDLETVVKVAQYYNTALASLADIRFLFVFLVGYAGLFRISELLSVKIKDITIVHDSMSIFVSKRKNDQFREGHTSIIARSGKVSCPVSITERLLVLLASPKESCSPVLRRIVRTKNGAYFHKSLGISYSTIRDEFKKYVSPFVNDPSDYCLH</sequence>
<dbReference type="Gene3D" id="1.10.443.10">
    <property type="entry name" value="Intergrase catalytic core"/>
    <property type="match status" value="1"/>
</dbReference>
<accession>A0ABN8QNH2</accession>
<organism evidence="2 3">
    <name type="scientific">Porites lobata</name>
    <dbReference type="NCBI Taxonomy" id="104759"/>
    <lineage>
        <taxon>Eukaryota</taxon>
        <taxon>Metazoa</taxon>
        <taxon>Cnidaria</taxon>
        <taxon>Anthozoa</taxon>
        <taxon>Hexacorallia</taxon>
        <taxon>Scleractinia</taxon>
        <taxon>Fungiina</taxon>
        <taxon>Poritidae</taxon>
        <taxon>Porites</taxon>
    </lineage>
</organism>
<dbReference type="InterPro" id="IPR052925">
    <property type="entry name" value="Phage_Integrase-like_Recomb"/>
</dbReference>
<comment type="caution">
    <text evidence="2">The sequence shown here is derived from an EMBL/GenBank/DDBJ whole genome shotgun (WGS) entry which is preliminary data.</text>
</comment>
<dbReference type="InterPro" id="IPR011010">
    <property type="entry name" value="DNA_brk_join_enz"/>
</dbReference>
<dbReference type="Proteomes" id="UP001159405">
    <property type="component" value="Unassembled WGS sequence"/>
</dbReference>
<reference evidence="2 3" key="1">
    <citation type="submission" date="2022-05" db="EMBL/GenBank/DDBJ databases">
        <authorList>
            <consortium name="Genoscope - CEA"/>
            <person name="William W."/>
        </authorList>
    </citation>
    <scope>NUCLEOTIDE SEQUENCE [LARGE SCALE GENOMIC DNA]</scope>
</reference>
<proteinExistence type="predicted"/>